<name>A0A0F9QVI4_9ZZZZ</name>
<keyword evidence="1" id="KW-1133">Transmembrane helix</keyword>
<dbReference type="AlphaFoldDB" id="A0A0F9QVI4"/>
<keyword evidence="1" id="KW-0472">Membrane</keyword>
<sequence>MNLKISHQYKGAKWWGMFKNLGQHVTFYVTGMVLMFSAMTAYSTTIFPYLSGKGVNLPFWAFAVTMVALLGVMMLFEYKVTLPSFFTFWNEQWWSHNNPLRAEMAEVNKRLDAIDDALGIEHKIEKPWPKEAVWPEFRDGGNGEKSAK</sequence>
<feature type="transmembrane region" description="Helical" evidence="1">
    <location>
        <begin position="25"/>
        <end position="51"/>
    </location>
</feature>
<protein>
    <submittedName>
        <fullName evidence="2">Uncharacterized protein</fullName>
    </submittedName>
</protein>
<accession>A0A0F9QVI4</accession>
<organism evidence="2">
    <name type="scientific">marine sediment metagenome</name>
    <dbReference type="NCBI Taxonomy" id="412755"/>
    <lineage>
        <taxon>unclassified sequences</taxon>
        <taxon>metagenomes</taxon>
        <taxon>ecological metagenomes</taxon>
    </lineage>
</organism>
<reference evidence="2" key="1">
    <citation type="journal article" date="2015" name="Nature">
        <title>Complex archaea that bridge the gap between prokaryotes and eukaryotes.</title>
        <authorList>
            <person name="Spang A."/>
            <person name="Saw J.H."/>
            <person name="Jorgensen S.L."/>
            <person name="Zaremba-Niedzwiedzka K."/>
            <person name="Martijn J."/>
            <person name="Lind A.E."/>
            <person name="van Eijk R."/>
            <person name="Schleper C."/>
            <person name="Guy L."/>
            <person name="Ettema T.J."/>
        </authorList>
    </citation>
    <scope>NUCLEOTIDE SEQUENCE</scope>
</reference>
<comment type="caution">
    <text evidence="2">The sequence shown here is derived from an EMBL/GenBank/DDBJ whole genome shotgun (WGS) entry which is preliminary data.</text>
</comment>
<proteinExistence type="predicted"/>
<gene>
    <name evidence="2" type="ORF">LCGC14_0968610</name>
</gene>
<feature type="transmembrane region" description="Helical" evidence="1">
    <location>
        <begin position="57"/>
        <end position="76"/>
    </location>
</feature>
<evidence type="ECO:0000313" key="2">
    <source>
        <dbReference type="EMBL" id="KKN17161.1"/>
    </source>
</evidence>
<keyword evidence="1" id="KW-0812">Transmembrane</keyword>
<dbReference type="EMBL" id="LAZR01003549">
    <property type="protein sequence ID" value="KKN17161.1"/>
    <property type="molecule type" value="Genomic_DNA"/>
</dbReference>
<evidence type="ECO:0000256" key="1">
    <source>
        <dbReference type="SAM" id="Phobius"/>
    </source>
</evidence>